<sequence length="68" mass="6974">MTLTSIVASSIVPFDPTIAIAAVASTMLVVFVAVMTFLAIAPLVSSTWTEQLDASQAGSASLETNEAD</sequence>
<keyword evidence="1" id="KW-0812">Transmembrane</keyword>
<evidence type="ECO:0000256" key="1">
    <source>
        <dbReference type="SAM" id="Phobius"/>
    </source>
</evidence>
<feature type="transmembrane region" description="Helical" evidence="1">
    <location>
        <begin position="18"/>
        <end position="41"/>
    </location>
</feature>
<dbReference type="Proteomes" id="UP000281431">
    <property type="component" value="Unassembled WGS sequence"/>
</dbReference>
<comment type="caution">
    <text evidence="2">The sequence shown here is derived from an EMBL/GenBank/DDBJ whole genome shotgun (WGS) entry which is preliminary data.</text>
</comment>
<reference evidence="2 3" key="1">
    <citation type="submission" date="2018-10" db="EMBL/GenBank/DDBJ databases">
        <title>Natrarchaeobius chitinivorans gen. nov., sp. nov., and Natrarchaeobius haloalkaliphilus sp. nov., alkaliphilic, chitin-utilizing haloarchaea from hypersaline alkaline lakes.</title>
        <authorList>
            <person name="Sorokin D.Y."/>
            <person name="Elcheninov A.G."/>
            <person name="Kostrikina N.A."/>
            <person name="Bale N.J."/>
            <person name="Sinninghe Damste J.S."/>
            <person name="Khijniak T.V."/>
            <person name="Kublanov I.V."/>
            <person name="Toshchakov S.V."/>
        </authorList>
    </citation>
    <scope>NUCLEOTIDE SEQUENCE [LARGE SCALE GENOMIC DNA]</scope>
    <source>
        <strain evidence="2 3">AArcht7</strain>
    </source>
</reference>
<keyword evidence="1" id="KW-1133">Transmembrane helix</keyword>
<dbReference type="OrthoDB" id="203136at2157"/>
<keyword evidence="3" id="KW-1185">Reference proteome</keyword>
<accession>A0A3N6PKZ5</accession>
<protein>
    <submittedName>
        <fullName evidence="2">Uncharacterized protein</fullName>
    </submittedName>
</protein>
<evidence type="ECO:0000313" key="2">
    <source>
        <dbReference type="EMBL" id="RQH02030.1"/>
    </source>
</evidence>
<name>A0A3N6PKZ5_NATCH</name>
<dbReference type="EMBL" id="REFZ01000003">
    <property type="protein sequence ID" value="RQH02030.1"/>
    <property type="molecule type" value="Genomic_DNA"/>
</dbReference>
<dbReference type="AlphaFoldDB" id="A0A3N6PKZ5"/>
<organism evidence="2 3">
    <name type="scientific">Natrarchaeobius chitinivorans</name>
    <dbReference type="NCBI Taxonomy" id="1679083"/>
    <lineage>
        <taxon>Archaea</taxon>
        <taxon>Methanobacteriati</taxon>
        <taxon>Methanobacteriota</taxon>
        <taxon>Stenosarchaea group</taxon>
        <taxon>Halobacteria</taxon>
        <taxon>Halobacteriales</taxon>
        <taxon>Natrialbaceae</taxon>
        <taxon>Natrarchaeobius</taxon>
    </lineage>
</organism>
<evidence type="ECO:0000313" key="3">
    <source>
        <dbReference type="Proteomes" id="UP000281431"/>
    </source>
</evidence>
<gene>
    <name evidence="2" type="ORF">EA472_05890</name>
</gene>
<keyword evidence="1" id="KW-0472">Membrane</keyword>
<proteinExistence type="predicted"/>